<organism evidence="2 3">
    <name type="scientific">Malus domestica</name>
    <name type="common">Apple</name>
    <name type="synonym">Pyrus malus</name>
    <dbReference type="NCBI Taxonomy" id="3750"/>
    <lineage>
        <taxon>Eukaryota</taxon>
        <taxon>Viridiplantae</taxon>
        <taxon>Streptophyta</taxon>
        <taxon>Embryophyta</taxon>
        <taxon>Tracheophyta</taxon>
        <taxon>Spermatophyta</taxon>
        <taxon>Magnoliopsida</taxon>
        <taxon>eudicotyledons</taxon>
        <taxon>Gunneridae</taxon>
        <taxon>Pentapetalae</taxon>
        <taxon>rosids</taxon>
        <taxon>fabids</taxon>
        <taxon>Rosales</taxon>
        <taxon>Rosaceae</taxon>
        <taxon>Amygdaloideae</taxon>
        <taxon>Maleae</taxon>
        <taxon>Malus</taxon>
    </lineage>
</organism>
<feature type="transmembrane region" description="Helical" evidence="1">
    <location>
        <begin position="57"/>
        <end position="81"/>
    </location>
</feature>
<dbReference type="AlphaFoldDB" id="A0A498ILG0"/>
<keyword evidence="3" id="KW-1185">Reference proteome</keyword>
<dbReference type="EMBL" id="RDQH01000337">
    <property type="protein sequence ID" value="RXH82907.1"/>
    <property type="molecule type" value="Genomic_DNA"/>
</dbReference>
<keyword evidence="1" id="KW-0472">Membrane</keyword>
<evidence type="ECO:0000313" key="3">
    <source>
        <dbReference type="Proteomes" id="UP000290289"/>
    </source>
</evidence>
<feature type="transmembrane region" description="Helical" evidence="1">
    <location>
        <begin position="31"/>
        <end position="50"/>
    </location>
</feature>
<proteinExistence type="predicted"/>
<evidence type="ECO:0000313" key="2">
    <source>
        <dbReference type="EMBL" id="RXH82907.1"/>
    </source>
</evidence>
<keyword evidence="1" id="KW-1133">Transmembrane helix</keyword>
<sequence>MPLNSPRVYHPRFRFLWVLRFLSPPVNHRCVFWHLLLLFTLFASDVFHSFSFNFRSIVWVSWFSFPLLSLSLLPLLVSVAVDLCSLMSCSSITLKLSVLKCSQRIPAFSLSHDDCCVLPGQEKGRIQPSQTSHAFLAMEDQLVQLKFLIKFGCDGRYFSKDAVEFQD</sequence>
<evidence type="ECO:0000256" key="1">
    <source>
        <dbReference type="SAM" id="Phobius"/>
    </source>
</evidence>
<gene>
    <name evidence="2" type="ORF">DVH24_003405</name>
</gene>
<reference evidence="2 3" key="1">
    <citation type="submission" date="2018-10" db="EMBL/GenBank/DDBJ databases">
        <title>A high-quality apple genome assembly.</title>
        <authorList>
            <person name="Hu J."/>
        </authorList>
    </citation>
    <scope>NUCLEOTIDE SEQUENCE [LARGE SCALE GENOMIC DNA]</scope>
    <source>
        <strain evidence="3">cv. HFTH1</strain>
        <tissue evidence="2">Young leaf</tissue>
    </source>
</reference>
<dbReference type="Proteomes" id="UP000290289">
    <property type="component" value="Chromosome 11"/>
</dbReference>
<keyword evidence="1" id="KW-0812">Transmembrane</keyword>
<comment type="caution">
    <text evidence="2">The sequence shown here is derived from an EMBL/GenBank/DDBJ whole genome shotgun (WGS) entry which is preliminary data.</text>
</comment>
<accession>A0A498ILG0</accession>
<name>A0A498ILG0_MALDO</name>
<protein>
    <submittedName>
        <fullName evidence="2">Uncharacterized protein</fullName>
    </submittedName>
</protein>